<evidence type="ECO:0000256" key="2">
    <source>
        <dbReference type="ARBA" id="ARBA00023002"/>
    </source>
</evidence>
<organism evidence="4 5">
    <name type="scientific">Edaphobacter modestus</name>
    <dbReference type="NCBI Taxonomy" id="388466"/>
    <lineage>
        <taxon>Bacteria</taxon>
        <taxon>Pseudomonadati</taxon>
        <taxon>Acidobacteriota</taxon>
        <taxon>Terriglobia</taxon>
        <taxon>Terriglobales</taxon>
        <taxon>Acidobacteriaceae</taxon>
        <taxon>Edaphobacter</taxon>
    </lineage>
</organism>
<dbReference type="RefSeq" id="WP_130424217.1">
    <property type="nucleotide sequence ID" value="NZ_SHKW01000002.1"/>
</dbReference>
<evidence type="ECO:0000313" key="5">
    <source>
        <dbReference type="Proteomes" id="UP000292958"/>
    </source>
</evidence>
<dbReference type="Gene3D" id="3.40.50.720">
    <property type="entry name" value="NAD(P)-binding Rossmann-like Domain"/>
    <property type="match status" value="1"/>
</dbReference>
<dbReference type="Proteomes" id="UP000292958">
    <property type="component" value="Unassembled WGS sequence"/>
</dbReference>
<dbReference type="SMART" id="SM00829">
    <property type="entry name" value="PKS_ER"/>
    <property type="match status" value="1"/>
</dbReference>
<dbReference type="SUPFAM" id="SSF51735">
    <property type="entry name" value="NAD(P)-binding Rossmann-fold domains"/>
    <property type="match status" value="1"/>
</dbReference>
<dbReference type="InterPro" id="IPR014189">
    <property type="entry name" value="Quinone_OxRdtase_PIG3"/>
</dbReference>
<dbReference type="GO" id="GO:0016651">
    <property type="term" value="F:oxidoreductase activity, acting on NAD(P)H"/>
    <property type="evidence" value="ECO:0007669"/>
    <property type="project" value="TreeGrafter"/>
</dbReference>
<dbReference type="Gene3D" id="3.90.180.10">
    <property type="entry name" value="Medium-chain alcohol dehydrogenases, catalytic domain"/>
    <property type="match status" value="1"/>
</dbReference>
<dbReference type="SUPFAM" id="SSF50129">
    <property type="entry name" value="GroES-like"/>
    <property type="match status" value="1"/>
</dbReference>
<protein>
    <submittedName>
        <fullName evidence="4">Putative PIG3 family NAD(P)H quinone oxidoreductase</fullName>
    </submittedName>
</protein>
<keyword evidence="2" id="KW-0560">Oxidoreductase</keyword>
<dbReference type="InterPro" id="IPR036291">
    <property type="entry name" value="NAD(P)-bd_dom_sf"/>
</dbReference>
<evidence type="ECO:0000256" key="1">
    <source>
        <dbReference type="ARBA" id="ARBA00022857"/>
    </source>
</evidence>
<dbReference type="Pfam" id="PF13602">
    <property type="entry name" value="ADH_zinc_N_2"/>
    <property type="match status" value="1"/>
</dbReference>
<dbReference type="OrthoDB" id="9792162at2"/>
<dbReference type="AlphaFoldDB" id="A0A4Q7YH70"/>
<feature type="domain" description="Enoyl reductase (ER)" evidence="3">
    <location>
        <begin position="10"/>
        <end position="325"/>
    </location>
</feature>
<keyword evidence="1" id="KW-0521">NADP</keyword>
<evidence type="ECO:0000259" key="3">
    <source>
        <dbReference type="SMART" id="SM00829"/>
    </source>
</evidence>
<gene>
    <name evidence="4" type="ORF">BDD14_5844</name>
</gene>
<sequence length="328" mass="35101">MRAIRFENAGNADVVKLVEEPIPQVRPHDLLIRVRAAGLNRADILQRQGFYGERPDFGDSVIPGLEIAGEVVDVGTATTGFRNGDRVMAIVGGGAHAEYARVDSRMAMAVPDRLDFAAAAAIPEVFVTAHEALIHLGKLTSGGWALIHAAAGGVGSAAVILAYALGAKTVFTASGQKRIERVTELGGTVGVDYRKHNFLDAALDATDHRGVDVAVDFIGGPYLDRNLRALAPGGRLIQVGTLQGGEGQLSLDLLLHNHLRVIGTVMKSRSFDEKLAMTNRFRERWLSAFETGQLAPLIDRVFPLAQAAEAHRYMEASGNLGKIVLAID</sequence>
<dbReference type="GO" id="GO:0070402">
    <property type="term" value="F:NADPH binding"/>
    <property type="evidence" value="ECO:0007669"/>
    <property type="project" value="TreeGrafter"/>
</dbReference>
<accession>A0A4Q7YH70</accession>
<name>A0A4Q7YH70_9BACT</name>
<comment type="caution">
    <text evidence="4">The sequence shown here is derived from an EMBL/GenBank/DDBJ whole genome shotgun (WGS) entry which is preliminary data.</text>
</comment>
<reference evidence="4 5" key="1">
    <citation type="submission" date="2019-02" db="EMBL/GenBank/DDBJ databases">
        <title>Genomic Encyclopedia of Archaeal and Bacterial Type Strains, Phase II (KMG-II): from individual species to whole genera.</title>
        <authorList>
            <person name="Goeker M."/>
        </authorList>
    </citation>
    <scope>NUCLEOTIDE SEQUENCE [LARGE SCALE GENOMIC DNA]</scope>
    <source>
        <strain evidence="4 5">DSM 18101</strain>
    </source>
</reference>
<evidence type="ECO:0000313" key="4">
    <source>
        <dbReference type="EMBL" id="RZU35745.1"/>
    </source>
</evidence>
<dbReference type="PANTHER" id="PTHR48106:SF18">
    <property type="entry name" value="QUINONE OXIDOREDUCTASE PIG3"/>
    <property type="match status" value="1"/>
</dbReference>
<dbReference type="CDD" id="cd05276">
    <property type="entry name" value="p53_inducible_oxidoreductase"/>
    <property type="match status" value="1"/>
</dbReference>
<proteinExistence type="predicted"/>
<dbReference type="PANTHER" id="PTHR48106">
    <property type="entry name" value="QUINONE OXIDOREDUCTASE PIG3-RELATED"/>
    <property type="match status" value="1"/>
</dbReference>
<dbReference type="NCBIfam" id="TIGR02824">
    <property type="entry name" value="quinone_pig3"/>
    <property type="match status" value="1"/>
</dbReference>
<dbReference type="EMBL" id="SHKW01000002">
    <property type="protein sequence ID" value="RZU35745.1"/>
    <property type="molecule type" value="Genomic_DNA"/>
</dbReference>
<dbReference type="Pfam" id="PF08240">
    <property type="entry name" value="ADH_N"/>
    <property type="match status" value="1"/>
</dbReference>
<keyword evidence="5" id="KW-1185">Reference proteome</keyword>
<dbReference type="InterPro" id="IPR011032">
    <property type="entry name" value="GroES-like_sf"/>
</dbReference>
<dbReference type="InterPro" id="IPR013154">
    <property type="entry name" value="ADH-like_N"/>
</dbReference>
<dbReference type="InterPro" id="IPR020843">
    <property type="entry name" value="ER"/>
</dbReference>